<proteinExistence type="predicted"/>
<organism evidence="1 2">
    <name type="scientific">Macrosiphum euphorbiae</name>
    <name type="common">potato aphid</name>
    <dbReference type="NCBI Taxonomy" id="13131"/>
    <lineage>
        <taxon>Eukaryota</taxon>
        <taxon>Metazoa</taxon>
        <taxon>Ecdysozoa</taxon>
        <taxon>Arthropoda</taxon>
        <taxon>Hexapoda</taxon>
        <taxon>Insecta</taxon>
        <taxon>Pterygota</taxon>
        <taxon>Neoptera</taxon>
        <taxon>Paraneoptera</taxon>
        <taxon>Hemiptera</taxon>
        <taxon>Sternorrhyncha</taxon>
        <taxon>Aphidomorpha</taxon>
        <taxon>Aphidoidea</taxon>
        <taxon>Aphididae</taxon>
        <taxon>Macrosiphini</taxon>
        <taxon>Macrosiphum</taxon>
    </lineage>
</organism>
<protein>
    <submittedName>
        <fullName evidence="1">Uncharacterized protein</fullName>
    </submittedName>
</protein>
<name>A0AAV0Y4J9_9HEMI</name>
<comment type="caution">
    <text evidence="1">The sequence shown here is derived from an EMBL/GenBank/DDBJ whole genome shotgun (WGS) entry which is preliminary data.</text>
</comment>
<dbReference type="Proteomes" id="UP001160148">
    <property type="component" value="Unassembled WGS sequence"/>
</dbReference>
<evidence type="ECO:0000313" key="1">
    <source>
        <dbReference type="EMBL" id="CAI6374932.1"/>
    </source>
</evidence>
<reference evidence="1 2" key="1">
    <citation type="submission" date="2023-01" db="EMBL/GenBank/DDBJ databases">
        <authorList>
            <person name="Whitehead M."/>
        </authorList>
    </citation>
    <scope>NUCLEOTIDE SEQUENCE [LARGE SCALE GENOMIC DNA]</scope>
</reference>
<keyword evidence="2" id="KW-1185">Reference proteome</keyword>
<sequence>MIKSGLCPYKAEPVPYYRKVKAECETSYLEEVRTLLEYCLASQVHVIRQHQGKVRSDKAELEPCQYADGHCRTKDGGLVYWTVDASVKEKRTVWTGRAEGTGNILVVSALQEAYTLPSGLKVGTQITQEGVTVIVKSVTETTTRVKRDTDETVKNAVGAVQGEVTGKFQYLSSTTLSPMKSAIDNICMGMGVHDGMLNSLLNSAPDYFIRWILDNEYLTANIMDDVVLYWPCQPVARWFPTPNMTVCYSDLPINFHNGVIWMSGYLDTQNGDIKMQAPEVNCSSSVHWYKQEGKYYTMRGTAAHEVNADALHRLPMRVNKTALSDLLVPKWDNTWV</sequence>
<gene>
    <name evidence="1" type="ORF">MEUPH1_LOCUS28502</name>
</gene>
<accession>A0AAV0Y4J9</accession>
<dbReference type="AlphaFoldDB" id="A0AAV0Y4J9"/>
<dbReference type="EMBL" id="CARXXK010001250">
    <property type="protein sequence ID" value="CAI6374932.1"/>
    <property type="molecule type" value="Genomic_DNA"/>
</dbReference>
<evidence type="ECO:0000313" key="2">
    <source>
        <dbReference type="Proteomes" id="UP001160148"/>
    </source>
</evidence>